<dbReference type="SUPFAM" id="SSF56059">
    <property type="entry name" value="Glutathione synthetase ATP-binding domain-like"/>
    <property type="match status" value="1"/>
</dbReference>
<sequence length="410" mass="43288">MRLLLIGFNSGVLTALAHMDDLRITVVEEPDLWEVKGLAAKVTRHPVVDDVRFARYQQDDHVLDVVADLAPTVDAVAPGLEYAVPAAARVAHRLGLPGAGPAAADLLRDKLELRRVTSAAGMPSPRFAEITSPQDIEAFAGGGPCVVKPANRQASLGVVLLDAGDDPTQAWEACTRTDEGRQVAKRAMRWRYMVEERLRGPEHSTECLVTDGTVGFLNVTAKATVPGRRPVELGHVVPSPDGEDPLWRDAVEQLVAATGFGYGMLHAEWVLVDGVPHLIECAGRPPGDHILDLVDLAYGTRLTQTWVTTLAGAPQGPPPPARRAAAIRFLTARPGVISSVTGADEAGAAPGVQTVEVTCTVGDRVGELTSSWDRCGSVIAVGDDPATATARAEQAAALLEVQVTPAAVPT</sequence>
<evidence type="ECO:0000313" key="7">
    <source>
        <dbReference type="Proteomes" id="UP000054314"/>
    </source>
</evidence>
<dbReference type="InterPro" id="IPR011761">
    <property type="entry name" value="ATP-grasp"/>
</dbReference>
<keyword evidence="2 4" id="KW-0547">Nucleotide-binding</keyword>
<keyword evidence="7" id="KW-1185">Reference proteome</keyword>
<keyword evidence="3 4" id="KW-0067">ATP-binding</keyword>
<feature type="domain" description="ATP-grasp" evidence="5">
    <location>
        <begin position="114"/>
        <end position="311"/>
    </location>
</feature>
<gene>
    <name evidence="6" type="ORF">N869_09140</name>
</gene>
<comment type="caution">
    <text evidence="6">The sequence shown here is derived from an EMBL/GenBank/DDBJ whole genome shotgun (WGS) entry which is preliminary data.</text>
</comment>
<dbReference type="InterPro" id="IPR052032">
    <property type="entry name" value="ATP-dep_AA_Ligase"/>
</dbReference>
<dbReference type="PANTHER" id="PTHR43585:SF2">
    <property type="entry name" value="ATP-GRASP ENZYME FSQD"/>
    <property type="match status" value="1"/>
</dbReference>
<reference evidence="6 7" key="1">
    <citation type="submission" date="2013-08" db="EMBL/GenBank/DDBJ databases">
        <title>Genome sequencing of Cellulomonas bogoriensis 69B4.</title>
        <authorList>
            <person name="Chen F."/>
            <person name="Li Y."/>
            <person name="Wang G."/>
        </authorList>
    </citation>
    <scope>NUCLEOTIDE SEQUENCE [LARGE SCALE GENOMIC DNA]</scope>
    <source>
        <strain evidence="6 7">69B4</strain>
    </source>
</reference>
<evidence type="ECO:0000256" key="1">
    <source>
        <dbReference type="ARBA" id="ARBA00022598"/>
    </source>
</evidence>
<dbReference type="GO" id="GO:0016874">
    <property type="term" value="F:ligase activity"/>
    <property type="evidence" value="ECO:0007669"/>
    <property type="project" value="UniProtKB-KW"/>
</dbReference>
<dbReference type="Pfam" id="PF13535">
    <property type="entry name" value="ATP-grasp_4"/>
    <property type="match status" value="1"/>
</dbReference>
<dbReference type="GO" id="GO:0005524">
    <property type="term" value="F:ATP binding"/>
    <property type="evidence" value="ECO:0007669"/>
    <property type="project" value="UniProtKB-UniRule"/>
</dbReference>
<proteinExistence type="predicted"/>
<dbReference type="PROSITE" id="PS50975">
    <property type="entry name" value="ATP_GRASP"/>
    <property type="match status" value="1"/>
</dbReference>
<dbReference type="Gene3D" id="3.30.470.20">
    <property type="entry name" value="ATP-grasp fold, B domain"/>
    <property type="match status" value="1"/>
</dbReference>
<dbReference type="InterPro" id="IPR040570">
    <property type="entry name" value="LAL_C2"/>
</dbReference>
<dbReference type="PANTHER" id="PTHR43585">
    <property type="entry name" value="FUMIPYRROLE BIOSYNTHESIS PROTEIN C"/>
    <property type="match status" value="1"/>
</dbReference>
<evidence type="ECO:0000313" key="6">
    <source>
        <dbReference type="EMBL" id="KGM13849.1"/>
    </source>
</evidence>
<evidence type="ECO:0000256" key="4">
    <source>
        <dbReference type="PROSITE-ProRule" id="PRU00409"/>
    </source>
</evidence>
<dbReference type="RefSeq" id="WP_035058162.1">
    <property type="nucleotide sequence ID" value="NZ_AXCZ01000022.1"/>
</dbReference>
<accession>A0A0A0C3B9</accession>
<keyword evidence="1" id="KW-0436">Ligase</keyword>
<evidence type="ECO:0000259" key="5">
    <source>
        <dbReference type="PROSITE" id="PS50975"/>
    </source>
</evidence>
<dbReference type="GO" id="GO:0046872">
    <property type="term" value="F:metal ion binding"/>
    <property type="evidence" value="ECO:0007669"/>
    <property type="project" value="InterPro"/>
</dbReference>
<evidence type="ECO:0000256" key="2">
    <source>
        <dbReference type="ARBA" id="ARBA00022741"/>
    </source>
</evidence>
<dbReference type="Gene3D" id="3.40.50.20">
    <property type="match status" value="1"/>
</dbReference>
<dbReference type="Proteomes" id="UP000054314">
    <property type="component" value="Unassembled WGS sequence"/>
</dbReference>
<dbReference type="EMBL" id="AXCZ01000022">
    <property type="protein sequence ID" value="KGM13849.1"/>
    <property type="molecule type" value="Genomic_DNA"/>
</dbReference>
<name>A0A0A0C3B9_9CELL</name>
<organism evidence="6 7">
    <name type="scientific">Cellulomonas bogoriensis 69B4 = DSM 16987</name>
    <dbReference type="NCBI Taxonomy" id="1386082"/>
    <lineage>
        <taxon>Bacteria</taxon>
        <taxon>Bacillati</taxon>
        <taxon>Actinomycetota</taxon>
        <taxon>Actinomycetes</taxon>
        <taxon>Micrococcales</taxon>
        <taxon>Cellulomonadaceae</taxon>
        <taxon>Cellulomonas</taxon>
    </lineage>
</organism>
<dbReference type="Pfam" id="PF18603">
    <property type="entry name" value="LAL_C2"/>
    <property type="match status" value="1"/>
</dbReference>
<evidence type="ECO:0000256" key="3">
    <source>
        <dbReference type="ARBA" id="ARBA00022840"/>
    </source>
</evidence>
<protein>
    <submittedName>
        <fullName evidence="6">Biotin carboxylase</fullName>
    </submittedName>
</protein>
<dbReference type="AlphaFoldDB" id="A0A0A0C3B9"/>